<dbReference type="RefSeq" id="WP_202854979.1">
    <property type="nucleotide sequence ID" value="NZ_JAEUGD010000014.1"/>
</dbReference>
<evidence type="ECO:0000256" key="1">
    <source>
        <dbReference type="ARBA" id="ARBA00006817"/>
    </source>
</evidence>
<dbReference type="InterPro" id="IPR013538">
    <property type="entry name" value="ASHA1/2-like_C"/>
</dbReference>
<keyword evidence="4" id="KW-1185">Reference proteome</keyword>
<accession>A0A937FTC2</accession>
<dbReference type="Gene3D" id="3.30.530.20">
    <property type="match status" value="1"/>
</dbReference>
<dbReference type="InterPro" id="IPR023393">
    <property type="entry name" value="START-like_dom_sf"/>
</dbReference>
<dbReference type="AlphaFoldDB" id="A0A937FTC2"/>
<organism evidence="3 4">
    <name type="scientific">Fulvivirga marina</name>
    <dbReference type="NCBI Taxonomy" id="2494733"/>
    <lineage>
        <taxon>Bacteria</taxon>
        <taxon>Pseudomonadati</taxon>
        <taxon>Bacteroidota</taxon>
        <taxon>Cytophagia</taxon>
        <taxon>Cytophagales</taxon>
        <taxon>Fulvivirgaceae</taxon>
        <taxon>Fulvivirga</taxon>
    </lineage>
</organism>
<evidence type="ECO:0000313" key="3">
    <source>
        <dbReference type="EMBL" id="MBL6445435.1"/>
    </source>
</evidence>
<gene>
    <name evidence="3" type="ORF">JMN32_03900</name>
</gene>
<dbReference type="Proteomes" id="UP000614216">
    <property type="component" value="Unassembled WGS sequence"/>
</dbReference>
<proteinExistence type="inferred from homology"/>
<comment type="caution">
    <text evidence="3">The sequence shown here is derived from an EMBL/GenBank/DDBJ whole genome shotgun (WGS) entry which is preliminary data.</text>
</comment>
<protein>
    <submittedName>
        <fullName evidence="3">SRPBCC domain-containing protein</fullName>
    </submittedName>
</protein>
<dbReference type="SUPFAM" id="SSF55961">
    <property type="entry name" value="Bet v1-like"/>
    <property type="match status" value="1"/>
</dbReference>
<evidence type="ECO:0000259" key="2">
    <source>
        <dbReference type="Pfam" id="PF08327"/>
    </source>
</evidence>
<evidence type="ECO:0000313" key="4">
    <source>
        <dbReference type="Proteomes" id="UP000614216"/>
    </source>
</evidence>
<comment type="similarity">
    <text evidence="1">Belongs to the AHA1 family.</text>
</comment>
<sequence>MKRVSFQISIGASVERVWEVLWGDDYYQRWFSVFMEGSYAETDWNEGSKVLFLTPEGEGMVSTIKIKKPYKHMVFQHLGTVSKGEEDLDNEWAGAIESYTLESNGGTKLTVEVDTIEKYREYFEKVWPVAMERIKELAEKEVVE</sequence>
<feature type="domain" description="Activator of Hsp90 ATPase homologue 1/2-like C-terminal" evidence="2">
    <location>
        <begin position="12"/>
        <end position="139"/>
    </location>
</feature>
<dbReference type="CDD" id="cd07814">
    <property type="entry name" value="SRPBCC_CalC_Aha1-like"/>
    <property type="match status" value="1"/>
</dbReference>
<name>A0A937FTC2_9BACT</name>
<reference evidence="3" key="1">
    <citation type="submission" date="2021-01" db="EMBL/GenBank/DDBJ databases">
        <title>Fulvivirga kasyanovii gen. nov., sp nov., a novel member of the phylum Bacteroidetes isolated from seawater in a mussel farm.</title>
        <authorList>
            <person name="Zhao L.-H."/>
            <person name="Wang Z.-J."/>
        </authorList>
    </citation>
    <scope>NUCLEOTIDE SEQUENCE</scope>
    <source>
        <strain evidence="3">29W222</strain>
    </source>
</reference>
<dbReference type="EMBL" id="JAEUGD010000014">
    <property type="protein sequence ID" value="MBL6445435.1"/>
    <property type="molecule type" value="Genomic_DNA"/>
</dbReference>
<dbReference type="Pfam" id="PF08327">
    <property type="entry name" value="AHSA1"/>
    <property type="match status" value="1"/>
</dbReference>